<sequence>MAIENLRCHITKCPCFACHITRI</sequence>
<evidence type="ECO:0000313" key="1">
    <source>
        <dbReference type="EMBL" id="JAE15138.1"/>
    </source>
</evidence>
<name>A0A0A9G3E7_ARUDO</name>
<accession>A0A0A9G3E7</accession>
<dbReference type="AlphaFoldDB" id="A0A0A9G3E7"/>
<protein>
    <submittedName>
        <fullName evidence="1">Uncharacterized protein</fullName>
    </submittedName>
</protein>
<reference evidence="1" key="1">
    <citation type="submission" date="2014-09" db="EMBL/GenBank/DDBJ databases">
        <authorList>
            <person name="Magalhaes I.L.F."/>
            <person name="Oliveira U."/>
            <person name="Santos F.R."/>
            <person name="Vidigal T.H.D.A."/>
            <person name="Brescovit A.D."/>
            <person name="Santos A.J."/>
        </authorList>
    </citation>
    <scope>NUCLEOTIDE SEQUENCE</scope>
    <source>
        <tissue evidence="1">Shoot tissue taken approximately 20 cm above the soil surface</tissue>
    </source>
</reference>
<organism evidence="1">
    <name type="scientific">Arundo donax</name>
    <name type="common">Giant reed</name>
    <name type="synonym">Donax arundinaceus</name>
    <dbReference type="NCBI Taxonomy" id="35708"/>
    <lineage>
        <taxon>Eukaryota</taxon>
        <taxon>Viridiplantae</taxon>
        <taxon>Streptophyta</taxon>
        <taxon>Embryophyta</taxon>
        <taxon>Tracheophyta</taxon>
        <taxon>Spermatophyta</taxon>
        <taxon>Magnoliopsida</taxon>
        <taxon>Liliopsida</taxon>
        <taxon>Poales</taxon>
        <taxon>Poaceae</taxon>
        <taxon>PACMAD clade</taxon>
        <taxon>Arundinoideae</taxon>
        <taxon>Arundineae</taxon>
        <taxon>Arundo</taxon>
    </lineage>
</organism>
<proteinExistence type="predicted"/>
<dbReference type="EMBL" id="GBRH01182758">
    <property type="protein sequence ID" value="JAE15138.1"/>
    <property type="molecule type" value="Transcribed_RNA"/>
</dbReference>
<reference evidence="1" key="2">
    <citation type="journal article" date="2015" name="Data Brief">
        <title>Shoot transcriptome of the giant reed, Arundo donax.</title>
        <authorList>
            <person name="Barrero R.A."/>
            <person name="Guerrero F.D."/>
            <person name="Moolhuijzen P."/>
            <person name="Goolsby J.A."/>
            <person name="Tidwell J."/>
            <person name="Bellgard S.E."/>
            <person name="Bellgard M.I."/>
        </authorList>
    </citation>
    <scope>NUCLEOTIDE SEQUENCE</scope>
    <source>
        <tissue evidence="1">Shoot tissue taken approximately 20 cm above the soil surface</tissue>
    </source>
</reference>